<dbReference type="Proteomes" id="UP000297564">
    <property type="component" value="Unassembled WGS sequence"/>
</dbReference>
<keyword evidence="4" id="KW-1133">Transmembrane helix</keyword>
<gene>
    <name evidence="6" type="ORF">EZ242_17020</name>
</gene>
<reference evidence="6 7" key="1">
    <citation type="submission" date="2019-03" db="EMBL/GenBank/DDBJ databases">
        <title>Ramlibacter rhizophilus CCTCC AB2015357, whole genome shotgun sequence.</title>
        <authorList>
            <person name="Zhang X."/>
            <person name="Feng G."/>
            <person name="Zhu H."/>
        </authorList>
    </citation>
    <scope>NUCLEOTIDE SEQUENCE [LARGE SCALE GENOMIC DNA]</scope>
    <source>
        <strain evidence="6 7">CCTCC AB2015357</strain>
    </source>
</reference>
<evidence type="ECO:0000256" key="5">
    <source>
        <dbReference type="ARBA" id="ARBA00023136"/>
    </source>
</evidence>
<dbReference type="GO" id="GO:0016020">
    <property type="term" value="C:membrane"/>
    <property type="evidence" value="ECO:0007669"/>
    <property type="project" value="UniProtKB-SubCell"/>
</dbReference>
<dbReference type="OrthoDB" id="9804152at2"/>
<dbReference type="EMBL" id="SMLL01000007">
    <property type="protein sequence ID" value="TFY97236.1"/>
    <property type="molecule type" value="Genomic_DNA"/>
</dbReference>
<dbReference type="RefSeq" id="WP_135286403.1">
    <property type="nucleotide sequence ID" value="NZ_SMLL01000007.1"/>
</dbReference>
<keyword evidence="7" id="KW-1185">Reference proteome</keyword>
<evidence type="ECO:0000313" key="7">
    <source>
        <dbReference type="Proteomes" id="UP000297564"/>
    </source>
</evidence>
<dbReference type="PANTHER" id="PTHR34478">
    <property type="entry name" value="PROTEIN LEMA"/>
    <property type="match status" value="1"/>
</dbReference>
<protein>
    <submittedName>
        <fullName evidence="6">LemA family protein</fullName>
    </submittedName>
</protein>
<evidence type="ECO:0000256" key="2">
    <source>
        <dbReference type="ARBA" id="ARBA00008854"/>
    </source>
</evidence>
<keyword evidence="5" id="KW-0472">Membrane</keyword>
<name>A0A4Z0BD59_9BURK</name>
<dbReference type="Gene3D" id="1.20.1440.20">
    <property type="entry name" value="LemA-like domain"/>
    <property type="match status" value="1"/>
</dbReference>
<comment type="similarity">
    <text evidence="2">Belongs to the LemA family.</text>
</comment>
<dbReference type="AlphaFoldDB" id="A0A4Z0BD59"/>
<evidence type="ECO:0000256" key="1">
    <source>
        <dbReference type="ARBA" id="ARBA00004167"/>
    </source>
</evidence>
<dbReference type="InterPro" id="IPR023353">
    <property type="entry name" value="LemA-like_dom_sf"/>
</dbReference>
<comment type="subcellular location">
    <subcellularLocation>
        <location evidence="1">Membrane</location>
        <topology evidence="1">Single-pass membrane protein</topology>
    </subcellularLocation>
</comment>
<evidence type="ECO:0000256" key="3">
    <source>
        <dbReference type="ARBA" id="ARBA00022692"/>
    </source>
</evidence>
<organism evidence="6 7">
    <name type="scientific">Ramlibacter rhizophilus</name>
    <dbReference type="NCBI Taxonomy" id="1781167"/>
    <lineage>
        <taxon>Bacteria</taxon>
        <taxon>Pseudomonadati</taxon>
        <taxon>Pseudomonadota</taxon>
        <taxon>Betaproteobacteria</taxon>
        <taxon>Burkholderiales</taxon>
        <taxon>Comamonadaceae</taxon>
        <taxon>Ramlibacter</taxon>
    </lineage>
</organism>
<sequence length="184" mass="20185">MTRTLLGWMAVAVLVFWSVGAYNRLVRLRADARTAFSAVDAHWQQELGLIDSLLSPDEPMPDSLFPGEGRPSFWDGLRGAGLQLSAALAASRVRPLEPARIEALAAAVGVMRLAWERVEREDAHDLAGPRLPDTLAASRMQLAVQGQAAIDQFNEAVRRYNHAVAQFPAAVLAWIFGFRPARTL</sequence>
<dbReference type="SUPFAM" id="SSF140478">
    <property type="entry name" value="LemA-like"/>
    <property type="match status" value="1"/>
</dbReference>
<evidence type="ECO:0000313" key="6">
    <source>
        <dbReference type="EMBL" id="TFY97236.1"/>
    </source>
</evidence>
<keyword evidence="3" id="KW-0812">Transmembrane</keyword>
<dbReference type="InterPro" id="IPR007156">
    <property type="entry name" value="MamQ_LemA"/>
</dbReference>
<proteinExistence type="inferred from homology"/>
<dbReference type="PANTHER" id="PTHR34478:SF1">
    <property type="entry name" value="PROTEIN LEMA"/>
    <property type="match status" value="1"/>
</dbReference>
<evidence type="ECO:0000256" key="4">
    <source>
        <dbReference type="ARBA" id="ARBA00022989"/>
    </source>
</evidence>
<comment type="caution">
    <text evidence="6">The sequence shown here is derived from an EMBL/GenBank/DDBJ whole genome shotgun (WGS) entry which is preliminary data.</text>
</comment>
<accession>A0A4Z0BD59</accession>